<reference evidence="2" key="1">
    <citation type="journal article" date="2023" name="Front. Mar. Sci.">
        <title>A new Merluccius polli reference genome to investigate the effects of global change in West African waters.</title>
        <authorList>
            <person name="Mateo J.L."/>
            <person name="Blanco-Fernandez C."/>
            <person name="Garcia-Vazquez E."/>
            <person name="Machado-Schiaffino G."/>
        </authorList>
    </citation>
    <scope>NUCLEOTIDE SEQUENCE</scope>
    <source>
        <strain evidence="2">C29</strain>
        <tissue evidence="2">Fin</tissue>
    </source>
</reference>
<dbReference type="SUPFAM" id="SSF49265">
    <property type="entry name" value="Fibronectin type III"/>
    <property type="match status" value="4"/>
</dbReference>
<dbReference type="Gene3D" id="2.60.40.10">
    <property type="entry name" value="Immunoglobulins"/>
    <property type="match status" value="3"/>
</dbReference>
<dbReference type="SMART" id="SM00060">
    <property type="entry name" value="FN3"/>
    <property type="match status" value="7"/>
</dbReference>
<dbReference type="Proteomes" id="UP001174136">
    <property type="component" value="Unassembled WGS sequence"/>
</dbReference>
<gene>
    <name evidence="2" type="primary">FNDC7_4</name>
    <name evidence="2" type="ORF">N1851_004521</name>
</gene>
<keyword evidence="3" id="KW-1185">Reference proteome</keyword>
<feature type="domain" description="Fibronectin type-III" evidence="1">
    <location>
        <begin position="561"/>
        <end position="646"/>
    </location>
</feature>
<dbReference type="PANTHER" id="PTHR47135:SF1">
    <property type="entry name" value="FIBRONECTIN TYPE III DOMAIN-CONTAINING PROTEIN 7"/>
    <property type="match status" value="1"/>
</dbReference>
<accession>A0AA47P7G0</accession>
<protein>
    <submittedName>
        <fullName evidence="2">Fibronectin type III domain-containing protein 7</fullName>
    </submittedName>
</protein>
<dbReference type="InterPro" id="IPR036116">
    <property type="entry name" value="FN3_sf"/>
</dbReference>
<dbReference type="CDD" id="cd00063">
    <property type="entry name" value="FN3"/>
    <property type="match status" value="2"/>
</dbReference>
<name>A0AA47P7G0_MERPO</name>
<dbReference type="InterPro" id="IPR003961">
    <property type="entry name" value="FN3_dom"/>
</dbReference>
<dbReference type="InterPro" id="IPR013783">
    <property type="entry name" value="Ig-like_fold"/>
</dbReference>
<evidence type="ECO:0000259" key="1">
    <source>
        <dbReference type="PROSITE" id="PS50853"/>
    </source>
</evidence>
<dbReference type="EMBL" id="JAOPHQ010000650">
    <property type="protein sequence ID" value="KAK0153691.1"/>
    <property type="molecule type" value="Genomic_DNA"/>
</dbReference>
<evidence type="ECO:0000313" key="2">
    <source>
        <dbReference type="EMBL" id="KAK0153691.1"/>
    </source>
</evidence>
<dbReference type="PROSITE" id="PS50853">
    <property type="entry name" value="FN3"/>
    <property type="match status" value="2"/>
</dbReference>
<feature type="domain" description="Fibronectin type-III" evidence="1">
    <location>
        <begin position="221"/>
        <end position="312"/>
    </location>
</feature>
<proteinExistence type="predicted"/>
<evidence type="ECO:0000313" key="3">
    <source>
        <dbReference type="Proteomes" id="UP001174136"/>
    </source>
</evidence>
<sequence length="659" mass="71581">MPDRFSAVPNGAFHCLILWCSEADPAHLHNRGMGTTVPVDQICTADDYVVVFTVTSRSVTMRWAAYSGASYYKVSATPQNVPGSVPAFFLFNGDTVLGGLNTLLPNTAYTMRVDAMDDNLNVLSSIGTAEALTAPEIPDIELVYSKQSTSITVEFTEVDGALGYILRAMSDVGDFFEETQVHGSPGTVQGLLPFTNYTLSVMSVNLGGRSQPSYSVELSTVVVAPELETRSDTNSTITVTWDPVEHAVQYTLYIIREGSNTILKINTTGTEETFDQLEAGTWYSIKGTAWDEYGRLGDHNTTRQITRPWKPDPIYMVPAAGRSVGISVYWAVVYGADSYTATSSSGQNCSSEGDSYCIISPLDCGQNLSIVVISKNLAGPSVPSDEEDFVTIPCPPEHVWVEEPTPGSCQVAWSEVPMADFYMTFIKIDDGAEYLCNTTSRLCPFDCICGYTYLTTVFAYNPSGASPQGLIVNYTTGNVSVELVSTETLEIMWSPVRGADLYETTAVQPNAVIHCNDTSPLCALSDLRCNTNYSVVVMPCSEQQGCNRTCPQQWHETAPCTPLILHINQTNDSIVRVYYTTPNAPGTSYHVTVVGNTGTHVCVSESDFCEFALLSCGTVYKVVAVASNGVGRSLPSFSVPLETGEQEARLDVKDRGEEY</sequence>
<dbReference type="AlphaFoldDB" id="A0AA47P7G0"/>
<dbReference type="PANTHER" id="PTHR47135">
    <property type="entry name" value="FIBRONECTIN TYPE III DOMAIN-CONTAINING PROTEIN 7"/>
    <property type="match status" value="1"/>
</dbReference>
<organism evidence="2 3">
    <name type="scientific">Merluccius polli</name>
    <name type="common">Benguela hake</name>
    <name type="synonym">Merluccius cadenati</name>
    <dbReference type="NCBI Taxonomy" id="89951"/>
    <lineage>
        <taxon>Eukaryota</taxon>
        <taxon>Metazoa</taxon>
        <taxon>Chordata</taxon>
        <taxon>Craniata</taxon>
        <taxon>Vertebrata</taxon>
        <taxon>Euteleostomi</taxon>
        <taxon>Actinopterygii</taxon>
        <taxon>Neopterygii</taxon>
        <taxon>Teleostei</taxon>
        <taxon>Neoteleostei</taxon>
        <taxon>Acanthomorphata</taxon>
        <taxon>Zeiogadaria</taxon>
        <taxon>Gadariae</taxon>
        <taxon>Gadiformes</taxon>
        <taxon>Gadoidei</taxon>
        <taxon>Merlucciidae</taxon>
        <taxon>Merluccius</taxon>
    </lineage>
</organism>
<comment type="caution">
    <text evidence="2">The sequence shown here is derived from an EMBL/GenBank/DDBJ whole genome shotgun (WGS) entry which is preliminary data.</text>
</comment>